<dbReference type="VEuPathDB" id="VectorBase:GPPI045393"/>
<accession>A0A1B0BZV1</accession>
<evidence type="ECO:0000313" key="2">
    <source>
        <dbReference type="Proteomes" id="UP000092460"/>
    </source>
</evidence>
<proteinExistence type="predicted"/>
<keyword evidence="2" id="KW-1185">Reference proteome</keyword>
<dbReference type="EMBL" id="JXJN01023302">
    <property type="status" value="NOT_ANNOTATED_CDS"/>
    <property type="molecule type" value="Genomic_DNA"/>
</dbReference>
<protein>
    <submittedName>
        <fullName evidence="1">Uncharacterized protein</fullName>
    </submittedName>
</protein>
<name>A0A1B0BZV1_9MUSC</name>
<dbReference type="EnsemblMetazoa" id="GPPI045393-RA">
    <property type="protein sequence ID" value="GPPI045393-PA"/>
    <property type="gene ID" value="GPPI045393"/>
</dbReference>
<evidence type="ECO:0000313" key="1">
    <source>
        <dbReference type="EnsemblMetazoa" id="GPPI045393-PA"/>
    </source>
</evidence>
<reference evidence="1" key="2">
    <citation type="submission" date="2020-05" db="UniProtKB">
        <authorList>
            <consortium name="EnsemblMetazoa"/>
        </authorList>
    </citation>
    <scope>IDENTIFICATION</scope>
    <source>
        <strain evidence="1">IAEA</strain>
    </source>
</reference>
<reference evidence="2" key="1">
    <citation type="submission" date="2015-01" db="EMBL/GenBank/DDBJ databases">
        <authorList>
            <person name="Aksoy S."/>
            <person name="Warren W."/>
            <person name="Wilson R.K."/>
        </authorList>
    </citation>
    <scope>NUCLEOTIDE SEQUENCE [LARGE SCALE GENOMIC DNA]</scope>
    <source>
        <strain evidence="2">IAEA</strain>
    </source>
</reference>
<organism evidence="1 2">
    <name type="scientific">Glossina palpalis gambiensis</name>
    <dbReference type="NCBI Taxonomy" id="67801"/>
    <lineage>
        <taxon>Eukaryota</taxon>
        <taxon>Metazoa</taxon>
        <taxon>Ecdysozoa</taxon>
        <taxon>Arthropoda</taxon>
        <taxon>Hexapoda</taxon>
        <taxon>Insecta</taxon>
        <taxon>Pterygota</taxon>
        <taxon>Neoptera</taxon>
        <taxon>Endopterygota</taxon>
        <taxon>Diptera</taxon>
        <taxon>Brachycera</taxon>
        <taxon>Muscomorpha</taxon>
        <taxon>Hippoboscoidea</taxon>
        <taxon>Glossinidae</taxon>
        <taxon>Glossina</taxon>
    </lineage>
</organism>
<dbReference type="AlphaFoldDB" id="A0A1B0BZV1"/>
<dbReference type="Proteomes" id="UP000092460">
    <property type="component" value="Unassembled WGS sequence"/>
</dbReference>
<sequence length="125" mass="13403">MGCSPSAVARPNDANTTAITADETIGTGHEKNGNLFYCIKIRRSRLRRCSLQNGCDTSIQVGGLGSDRAAANGEDLCNQALLNPMQTKNEANYEKISSRKKDSIVTVAAFGNFTHRVVKRATGGK</sequence>